<evidence type="ECO:0000313" key="2">
    <source>
        <dbReference type="EMBL" id="TXN37388.1"/>
    </source>
</evidence>
<protein>
    <submittedName>
        <fullName evidence="2">Rhodanese-like domain-containing protein</fullName>
    </submittedName>
</protein>
<dbReference type="SMART" id="SM00450">
    <property type="entry name" value="RHOD"/>
    <property type="match status" value="1"/>
</dbReference>
<dbReference type="InterPro" id="IPR050229">
    <property type="entry name" value="GlpE_sulfurtransferase"/>
</dbReference>
<reference evidence="2 3" key="1">
    <citation type="submission" date="2019-08" db="EMBL/GenBank/DDBJ databases">
        <title>Professor.</title>
        <authorList>
            <person name="Park J.S."/>
        </authorList>
    </citation>
    <scope>NUCLEOTIDE SEQUENCE [LARGE SCALE GENOMIC DNA]</scope>
    <source>
        <strain evidence="2 3">176CP5-101</strain>
    </source>
</reference>
<dbReference type="PANTHER" id="PTHR43031">
    <property type="entry name" value="FAD-DEPENDENT OXIDOREDUCTASE"/>
    <property type="match status" value="1"/>
</dbReference>
<dbReference type="Proteomes" id="UP000321456">
    <property type="component" value="Unassembled WGS sequence"/>
</dbReference>
<evidence type="ECO:0000259" key="1">
    <source>
        <dbReference type="PROSITE" id="PS50206"/>
    </source>
</evidence>
<dbReference type="EMBL" id="VRUR01000001">
    <property type="protein sequence ID" value="TXN37388.1"/>
    <property type="molecule type" value="Genomic_DNA"/>
</dbReference>
<dbReference type="RefSeq" id="WP_147741265.1">
    <property type="nucleotide sequence ID" value="NZ_VRUR01000001.1"/>
</dbReference>
<dbReference type="SUPFAM" id="SSF52821">
    <property type="entry name" value="Rhodanese/Cell cycle control phosphatase"/>
    <property type="match status" value="1"/>
</dbReference>
<comment type="caution">
    <text evidence="2">The sequence shown here is derived from an EMBL/GenBank/DDBJ whole genome shotgun (WGS) entry which is preliminary data.</text>
</comment>
<gene>
    <name evidence="2" type="ORF">FVB32_03635</name>
</gene>
<dbReference type="CDD" id="cd00158">
    <property type="entry name" value="RHOD"/>
    <property type="match status" value="1"/>
</dbReference>
<sequence>MKNPLRITLISFCFLWLSSCQPEQESFIKKIDKETLIAEVMGKDVQLIDVRTPKEYSEGYIDDAVNFNFKDSIIFINQISTLNKEESVYLYCRRGTRSNNAALLLKSRGFKKIYDYTGGYQDWSASE</sequence>
<dbReference type="Gene3D" id="3.40.250.10">
    <property type="entry name" value="Rhodanese-like domain"/>
    <property type="match status" value="1"/>
</dbReference>
<organism evidence="2 3">
    <name type="scientific">Flagellimonas hymeniacidonis</name>
    <dbReference type="NCBI Taxonomy" id="2603628"/>
    <lineage>
        <taxon>Bacteria</taxon>
        <taxon>Pseudomonadati</taxon>
        <taxon>Bacteroidota</taxon>
        <taxon>Flavobacteriia</taxon>
        <taxon>Flavobacteriales</taxon>
        <taxon>Flavobacteriaceae</taxon>
        <taxon>Flagellimonas</taxon>
    </lineage>
</organism>
<dbReference type="AlphaFoldDB" id="A0A5C8V9C6"/>
<dbReference type="PROSITE" id="PS51257">
    <property type="entry name" value="PROKAR_LIPOPROTEIN"/>
    <property type="match status" value="1"/>
</dbReference>
<name>A0A5C8V9C6_9FLAO</name>
<keyword evidence="3" id="KW-1185">Reference proteome</keyword>
<feature type="domain" description="Rhodanese" evidence="1">
    <location>
        <begin position="41"/>
        <end position="127"/>
    </location>
</feature>
<proteinExistence type="predicted"/>
<dbReference type="Pfam" id="PF00581">
    <property type="entry name" value="Rhodanese"/>
    <property type="match status" value="1"/>
</dbReference>
<dbReference type="PANTHER" id="PTHR43031:SF1">
    <property type="entry name" value="PYRIDINE NUCLEOTIDE-DISULPHIDE OXIDOREDUCTASE"/>
    <property type="match status" value="1"/>
</dbReference>
<dbReference type="InterPro" id="IPR036873">
    <property type="entry name" value="Rhodanese-like_dom_sf"/>
</dbReference>
<dbReference type="InterPro" id="IPR001763">
    <property type="entry name" value="Rhodanese-like_dom"/>
</dbReference>
<evidence type="ECO:0000313" key="3">
    <source>
        <dbReference type="Proteomes" id="UP000321456"/>
    </source>
</evidence>
<dbReference type="PROSITE" id="PS50206">
    <property type="entry name" value="RHODANESE_3"/>
    <property type="match status" value="1"/>
</dbReference>
<accession>A0A5C8V9C6</accession>